<sequence length="357" mass="38883">MRAIWSGSITFGLVNVPVKAYSAAKKHDISFHQVHDADGGRIRYQRRCEVCGKKIDYEHIDKAYEDGEQTVVLTDEDFDALPEAQNDEIEVAQFVPSEQIDPVMFGKSYFLEPQGKSPKSYLLLRQALQDTDRTAVVTFALRQKTRLGALRVQDDVLVLQSMYWADEIREVDFPATQSRAGIGAKEKKLAAALVDQFASDFTPEEFEDTYQVELRRLIDAKFEQGDALDTEATFGVVEGEDEGGDAEVIDLMQALKASLDRKRGSRGTQKAGSTTSSARTSSAEKSGSKKAGDTKSAAEKSSAKKTGAKKTGAKKTGAKKTASKDSGPKTSSSQKDGSKKSGAKKSTRSSAPERKSA</sequence>
<evidence type="ECO:0000256" key="3">
    <source>
        <dbReference type="HAMAP-Rule" id="MF_01875"/>
    </source>
</evidence>
<evidence type="ECO:0000256" key="1">
    <source>
        <dbReference type="ARBA" id="ARBA00023125"/>
    </source>
</evidence>
<dbReference type="NCBIfam" id="TIGR02772">
    <property type="entry name" value="Ku_bact"/>
    <property type="match status" value="1"/>
</dbReference>
<evidence type="ECO:0000313" key="6">
    <source>
        <dbReference type="EMBL" id="MEO9247940.1"/>
    </source>
</evidence>
<dbReference type="PIRSF" id="PIRSF006493">
    <property type="entry name" value="Prok_Ku"/>
    <property type="match status" value="1"/>
</dbReference>
<dbReference type="PANTHER" id="PTHR41251:SF1">
    <property type="entry name" value="NON-HOMOLOGOUS END JOINING PROTEIN KU"/>
    <property type="match status" value="1"/>
</dbReference>
<feature type="compositionally biased region" description="Basic and acidic residues" evidence="4">
    <location>
        <begin position="286"/>
        <end position="302"/>
    </location>
</feature>
<dbReference type="SUPFAM" id="SSF100939">
    <property type="entry name" value="SPOC domain-like"/>
    <property type="match status" value="1"/>
</dbReference>
<comment type="caution">
    <text evidence="6">The sequence shown here is derived from an EMBL/GenBank/DDBJ whole genome shotgun (WGS) entry which is preliminary data.</text>
</comment>
<keyword evidence="3" id="KW-0227">DNA damage</keyword>
<protein>
    <recommendedName>
        <fullName evidence="3">Non-homologous end joining protein Ku</fullName>
    </recommendedName>
</protein>
<evidence type="ECO:0000256" key="2">
    <source>
        <dbReference type="ARBA" id="ARBA00023172"/>
    </source>
</evidence>
<accession>A0ABV0IIN9</accession>
<keyword evidence="3" id="KW-0234">DNA repair</keyword>
<dbReference type="Gene3D" id="2.40.290.10">
    <property type="match status" value="1"/>
</dbReference>
<dbReference type="Proteomes" id="UP001484097">
    <property type="component" value="Unassembled WGS sequence"/>
</dbReference>
<dbReference type="InterPro" id="IPR009187">
    <property type="entry name" value="Prok_Ku"/>
</dbReference>
<keyword evidence="7" id="KW-1185">Reference proteome</keyword>
<comment type="function">
    <text evidence="3">With LigD forms a non-homologous end joining (NHEJ) DNA repair enzyme, which repairs dsDNA breaks with reduced fidelity. Binds linear dsDNA with 5'- and 3'- overhangs but not closed circular dsDNA nor ssDNA. Recruits and stimulates the ligase activity of LigD.</text>
</comment>
<comment type="subunit">
    <text evidence="3">Homodimer. Interacts with LigD.</text>
</comment>
<dbReference type="EMBL" id="JBDXMX010000003">
    <property type="protein sequence ID" value="MEO9247940.1"/>
    <property type="molecule type" value="Genomic_DNA"/>
</dbReference>
<keyword evidence="1 3" id="KW-0238">DNA-binding</keyword>
<dbReference type="CDD" id="cd00789">
    <property type="entry name" value="KU_like"/>
    <property type="match status" value="1"/>
</dbReference>
<dbReference type="Pfam" id="PF02735">
    <property type="entry name" value="Ku"/>
    <property type="match status" value="1"/>
</dbReference>
<feature type="compositionally biased region" description="Low complexity" evidence="4">
    <location>
        <begin position="270"/>
        <end position="285"/>
    </location>
</feature>
<gene>
    <name evidence="3" type="primary">ku</name>
    <name evidence="6" type="ORF">ABDK96_09630</name>
</gene>
<name>A0ABV0IIN9_9MICC</name>
<dbReference type="RefSeq" id="WP_347920554.1">
    <property type="nucleotide sequence ID" value="NZ_JBDXMX010000003.1"/>
</dbReference>
<reference evidence="6 7" key="1">
    <citation type="submission" date="2024-05" db="EMBL/GenBank/DDBJ databases">
        <authorList>
            <person name="Yi C."/>
        </authorList>
    </citation>
    <scope>NUCLEOTIDE SEQUENCE [LARGE SCALE GENOMIC DNA]</scope>
    <source>
        <strain evidence="6 7">XS13</strain>
    </source>
</reference>
<proteinExistence type="inferred from homology"/>
<keyword evidence="2 3" id="KW-0233">DNA recombination</keyword>
<dbReference type="SMART" id="SM00559">
    <property type="entry name" value="Ku78"/>
    <property type="match status" value="1"/>
</dbReference>
<organism evidence="6 7">
    <name type="scientific">Citricoccus nitrophenolicus</name>
    <dbReference type="NCBI Taxonomy" id="863575"/>
    <lineage>
        <taxon>Bacteria</taxon>
        <taxon>Bacillati</taxon>
        <taxon>Actinomycetota</taxon>
        <taxon>Actinomycetes</taxon>
        <taxon>Micrococcales</taxon>
        <taxon>Micrococcaceae</taxon>
        <taxon>Citricoccus</taxon>
    </lineage>
</organism>
<dbReference type="HAMAP" id="MF_01875">
    <property type="entry name" value="Prokaryotic_Ku"/>
    <property type="match status" value="1"/>
</dbReference>
<comment type="similarity">
    <text evidence="3">Belongs to the prokaryotic Ku family.</text>
</comment>
<evidence type="ECO:0000256" key="4">
    <source>
        <dbReference type="SAM" id="MobiDB-lite"/>
    </source>
</evidence>
<feature type="region of interest" description="Disordered" evidence="4">
    <location>
        <begin position="259"/>
        <end position="357"/>
    </location>
</feature>
<feature type="compositionally biased region" description="Basic residues" evidence="4">
    <location>
        <begin position="306"/>
        <end position="318"/>
    </location>
</feature>
<dbReference type="InterPro" id="IPR016194">
    <property type="entry name" value="SPOC-like_C_dom_sf"/>
</dbReference>
<feature type="domain" description="Ku" evidence="5">
    <location>
        <begin position="52"/>
        <end position="179"/>
    </location>
</feature>
<evidence type="ECO:0000259" key="5">
    <source>
        <dbReference type="SMART" id="SM00559"/>
    </source>
</evidence>
<dbReference type="PANTHER" id="PTHR41251">
    <property type="entry name" value="NON-HOMOLOGOUS END JOINING PROTEIN KU"/>
    <property type="match status" value="1"/>
</dbReference>
<evidence type="ECO:0000313" key="7">
    <source>
        <dbReference type="Proteomes" id="UP001484097"/>
    </source>
</evidence>
<dbReference type="InterPro" id="IPR006164">
    <property type="entry name" value="DNA_bd_Ku70/Ku80"/>
</dbReference>